<organism evidence="3 4">
    <name type="scientific">Oidiodendron maius (strain Zn)</name>
    <dbReference type="NCBI Taxonomy" id="913774"/>
    <lineage>
        <taxon>Eukaryota</taxon>
        <taxon>Fungi</taxon>
        <taxon>Dikarya</taxon>
        <taxon>Ascomycota</taxon>
        <taxon>Pezizomycotina</taxon>
        <taxon>Leotiomycetes</taxon>
        <taxon>Leotiomycetes incertae sedis</taxon>
        <taxon>Myxotrichaceae</taxon>
        <taxon>Oidiodendron</taxon>
    </lineage>
</organism>
<dbReference type="InterPro" id="IPR053216">
    <property type="entry name" value="Appressorial_penetr-assoc"/>
</dbReference>
<evidence type="ECO:0000256" key="2">
    <source>
        <dbReference type="SAM" id="SignalP"/>
    </source>
</evidence>
<feature type="chain" id="PRO_5002165356" description="Cell wall mannoprotein" evidence="2">
    <location>
        <begin position="18"/>
        <end position="372"/>
    </location>
</feature>
<dbReference type="HOGENOM" id="CLU_026014_0_0_1"/>
<dbReference type="OrthoDB" id="2153847at2759"/>
<dbReference type="InParanoid" id="A0A0C3HD79"/>
<dbReference type="STRING" id="913774.A0A0C3HD79"/>
<protein>
    <recommendedName>
        <fullName evidence="5">Cell wall mannoprotein</fullName>
    </recommendedName>
</protein>
<proteinExistence type="predicted"/>
<dbReference type="Proteomes" id="UP000054321">
    <property type="component" value="Unassembled WGS sequence"/>
</dbReference>
<name>A0A0C3HD79_OIDMZ</name>
<evidence type="ECO:0000313" key="3">
    <source>
        <dbReference type="EMBL" id="KIN00282.1"/>
    </source>
</evidence>
<reference evidence="4" key="2">
    <citation type="submission" date="2015-01" db="EMBL/GenBank/DDBJ databases">
        <title>Evolutionary Origins and Diversification of the Mycorrhizal Mutualists.</title>
        <authorList>
            <consortium name="DOE Joint Genome Institute"/>
            <consortium name="Mycorrhizal Genomics Consortium"/>
            <person name="Kohler A."/>
            <person name="Kuo A."/>
            <person name="Nagy L.G."/>
            <person name="Floudas D."/>
            <person name="Copeland A."/>
            <person name="Barry K.W."/>
            <person name="Cichocki N."/>
            <person name="Veneault-Fourrey C."/>
            <person name="LaButti K."/>
            <person name="Lindquist E.A."/>
            <person name="Lipzen A."/>
            <person name="Lundell T."/>
            <person name="Morin E."/>
            <person name="Murat C."/>
            <person name="Riley R."/>
            <person name="Ohm R."/>
            <person name="Sun H."/>
            <person name="Tunlid A."/>
            <person name="Henrissat B."/>
            <person name="Grigoriev I.V."/>
            <person name="Hibbett D.S."/>
            <person name="Martin F."/>
        </authorList>
    </citation>
    <scope>NUCLEOTIDE SEQUENCE [LARGE SCALE GENOMIC DNA]</scope>
    <source>
        <strain evidence="4">Zn</strain>
    </source>
</reference>
<feature type="signal peptide" evidence="2">
    <location>
        <begin position="1"/>
        <end position="17"/>
    </location>
</feature>
<evidence type="ECO:0000313" key="4">
    <source>
        <dbReference type="Proteomes" id="UP000054321"/>
    </source>
</evidence>
<evidence type="ECO:0008006" key="5">
    <source>
        <dbReference type="Google" id="ProtNLM"/>
    </source>
</evidence>
<evidence type="ECO:0000256" key="1">
    <source>
        <dbReference type="SAM" id="MobiDB-lite"/>
    </source>
</evidence>
<accession>A0A0C3HD79</accession>
<dbReference type="EMBL" id="KN832877">
    <property type="protein sequence ID" value="KIN00282.1"/>
    <property type="molecule type" value="Genomic_DNA"/>
</dbReference>
<reference evidence="3 4" key="1">
    <citation type="submission" date="2014-04" db="EMBL/GenBank/DDBJ databases">
        <authorList>
            <consortium name="DOE Joint Genome Institute"/>
            <person name="Kuo A."/>
            <person name="Martino E."/>
            <person name="Perotto S."/>
            <person name="Kohler A."/>
            <person name="Nagy L.G."/>
            <person name="Floudas D."/>
            <person name="Copeland A."/>
            <person name="Barry K.W."/>
            <person name="Cichocki N."/>
            <person name="Veneault-Fourrey C."/>
            <person name="LaButti K."/>
            <person name="Lindquist E.A."/>
            <person name="Lipzen A."/>
            <person name="Lundell T."/>
            <person name="Morin E."/>
            <person name="Murat C."/>
            <person name="Sun H."/>
            <person name="Tunlid A."/>
            <person name="Henrissat B."/>
            <person name="Grigoriev I.V."/>
            <person name="Hibbett D.S."/>
            <person name="Martin F."/>
            <person name="Nordberg H.P."/>
            <person name="Cantor M.N."/>
            <person name="Hua S.X."/>
        </authorList>
    </citation>
    <scope>NUCLEOTIDE SEQUENCE [LARGE SCALE GENOMIC DNA]</scope>
    <source>
        <strain evidence="3 4">Zn</strain>
    </source>
</reference>
<keyword evidence="2" id="KW-0732">Signal</keyword>
<feature type="compositionally biased region" description="Low complexity" evidence="1">
    <location>
        <begin position="275"/>
        <end position="289"/>
    </location>
</feature>
<dbReference type="PANTHER" id="PTHR34587">
    <property type="entry name" value="VWFA DOMAIN-CONTAINING PROTEIN"/>
    <property type="match status" value="1"/>
</dbReference>
<keyword evidence="4" id="KW-1185">Reference proteome</keyword>
<dbReference type="PANTHER" id="PTHR34587:SF1">
    <property type="entry name" value="CIRCUMSPOROZOITE PROTEIN"/>
    <property type="match status" value="1"/>
</dbReference>
<sequence length="372" mass="36873">MKYETVTILIAFGLVAAAPAPKAKNVFSIPRAMLRGREVPQEHSHNRFLDGVRANLALNNPAGIVDPVFGLLGDAAAAAGAGTITNLECLHQATADQAFTNAKAAGNITGQADALMYAALERNTGKVGLASVSCNETAVNPEIQAVQQHQDPASANAASINKAIVLALAQQLASIGADPQEALLSGTFAPGSVDDTTGAGNTCDVADDVEGCIFTQNLLVDDATADEITAAVAGISSGSAASASSAAPTAAAAPTTTDTASEDSCPAPVTVTVSAPASTPAATEAATPTGDNVQTFTGDLGGPPPPVTSSAGDRPFTVNGNTFVNIGAAIQRSCSIQNNACADASNAGTLAGVSVAQCQTQEDACNAAGGVQ</sequence>
<gene>
    <name evidence="3" type="ORF">OIDMADRAFT_164616</name>
</gene>
<feature type="region of interest" description="Disordered" evidence="1">
    <location>
        <begin position="275"/>
        <end position="313"/>
    </location>
</feature>
<dbReference type="AlphaFoldDB" id="A0A0C3HD79"/>